<dbReference type="OrthoDB" id="7172369at2"/>
<evidence type="ECO:0000313" key="4">
    <source>
        <dbReference type="Proteomes" id="UP000292085"/>
    </source>
</evidence>
<dbReference type="EMBL" id="SGIS01000001">
    <property type="protein sequence ID" value="RZF66397.1"/>
    <property type="molecule type" value="Genomic_DNA"/>
</dbReference>
<dbReference type="PROSITE" id="PS51257">
    <property type="entry name" value="PROKAR_LIPOPROTEIN"/>
    <property type="match status" value="1"/>
</dbReference>
<comment type="caution">
    <text evidence="3">The sequence shown here is derived from an EMBL/GenBank/DDBJ whole genome shotgun (WGS) entry which is preliminary data.</text>
</comment>
<gene>
    <name evidence="3" type="ORF">EWE75_00590</name>
</gene>
<dbReference type="InterPro" id="IPR045497">
    <property type="entry name" value="DUF6438"/>
</dbReference>
<organism evidence="3 4">
    <name type="scientific">Sphingomonas populi</name>
    <dbReference type="NCBI Taxonomy" id="2484750"/>
    <lineage>
        <taxon>Bacteria</taxon>
        <taxon>Pseudomonadati</taxon>
        <taxon>Pseudomonadota</taxon>
        <taxon>Alphaproteobacteria</taxon>
        <taxon>Sphingomonadales</taxon>
        <taxon>Sphingomonadaceae</taxon>
        <taxon>Sphingomonas</taxon>
    </lineage>
</organism>
<evidence type="ECO:0000256" key="1">
    <source>
        <dbReference type="SAM" id="SignalP"/>
    </source>
</evidence>
<accession>A0A4Q6Y9C5</accession>
<evidence type="ECO:0000259" key="2">
    <source>
        <dbReference type="Pfam" id="PF20033"/>
    </source>
</evidence>
<feature type="domain" description="DUF6438" evidence="2">
    <location>
        <begin position="34"/>
        <end position="144"/>
    </location>
</feature>
<sequence>MKVAVACGGLFALGACATVAPGAGPAPATGAATSIAISVGPCFGFCPVYDVKIAADGTVAFTGERHTAVLGTRERRATPEVYRALEADLAPFRPADGSNAAVPCTVAITDMATYTITWTGATGQQTVATHRGGCREGAGRDLDVVLRALPQRLGIEDWMRQTTRPGVLRG</sequence>
<name>A0A4Q6Y9C5_9SPHN</name>
<dbReference type="AlphaFoldDB" id="A0A4Q6Y9C5"/>
<proteinExistence type="predicted"/>
<feature type="signal peptide" evidence="1">
    <location>
        <begin position="1"/>
        <end position="17"/>
    </location>
</feature>
<dbReference type="Pfam" id="PF20033">
    <property type="entry name" value="DUF6438"/>
    <property type="match status" value="1"/>
</dbReference>
<protein>
    <recommendedName>
        <fullName evidence="2">DUF6438 domain-containing protein</fullName>
    </recommendedName>
</protein>
<dbReference type="Proteomes" id="UP000292085">
    <property type="component" value="Unassembled WGS sequence"/>
</dbReference>
<keyword evidence="1" id="KW-0732">Signal</keyword>
<evidence type="ECO:0000313" key="3">
    <source>
        <dbReference type="EMBL" id="RZF66397.1"/>
    </source>
</evidence>
<feature type="chain" id="PRO_5020439149" description="DUF6438 domain-containing protein" evidence="1">
    <location>
        <begin position="18"/>
        <end position="170"/>
    </location>
</feature>
<dbReference type="RefSeq" id="WP_130154757.1">
    <property type="nucleotide sequence ID" value="NZ_SGIS01000001.1"/>
</dbReference>
<keyword evidence="4" id="KW-1185">Reference proteome</keyword>
<reference evidence="3 4" key="1">
    <citation type="submission" date="2019-02" db="EMBL/GenBank/DDBJ databases">
        <authorList>
            <person name="Li Y."/>
        </authorList>
    </citation>
    <scope>NUCLEOTIDE SEQUENCE [LARGE SCALE GENOMIC DNA]</scope>
    <source>
        <strain evidence="3 4">3-7</strain>
    </source>
</reference>